<dbReference type="GO" id="GO:0008301">
    <property type="term" value="F:DNA binding, bending"/>
    <property type="evidence" value="ECO:0007669"/>
    <property type="project" value="InterPro"/>
</dbReference>
<dbReference type="EMBL" id="LC221835">
    <property type="protein sequence ID" value="BAX02934.1"/>
    <property type="molecule type" value="Genomic_DNA"/>
</dbReference>
<evidence type="ECO:0000259" key="6">
    <source>
        <dbReference type="PROSITE" id="PS51325"/>
    </source>
</evidence>
<evidence type="ECO:0000256" key="5">
    <source>
        <dbReference type="RuleBase" id="RU003516"/>
    </source>
</evidence>
<evidence type="ECO:0000256" key="1">
    <source>
        <dbReference type="ARBA" id="ARBA00023015"/>
    </source>
</evidence>
<feature type="domain" description="Alpha box" evidence="6">
    <location>
        <begin position="125"/>
        <end position="181"/>
    </location>
</feature>
<gene>
    <name evidence="7" type="primary">alpha1</name>
</gene>
<evidence type="ECO:0000313" key="8">
    <source>
        <dbReference type="EMBL" id="BAX02934.1"/>
    </source>
</evidence>
<accession>A0A140DD80</accession>
<keyword evidence="4 5" id="KW-0539">Nucleus</keyword>
<reference evidence="7" key="1">
    <citation type="journal article" date="2016" name="PLoS ONE">
        <title>Chimeric Sex-Determining Chromosomal Regions and Dysregulation of Cell-Type Identity in a Sterile Zygosaccharomyces Allodiploid Yeast.</title>
        <authorList>
            <person name="Bizzarri M."/>
            <person name="Giudici P."/>
            <person name="Cassanelli S."/>
            <person name="Solieri L."/>
        </authorList>
    </citation>
    <scope>NUCLEOTIDE SEQUENCE</scope>
    <source>
        <strain evidence="7">ATCC 42981</strain>
    </source>
</reference>
<dbReference type="GO" id="GO:0045895">
    <property type="term" value="P:positive regulation of mating-type specific transcription, DNA-templated"/>
    <property type="evidence" value="ECO:0007669"/>
    <property type="project" value="InterPro"/>
</dbReference>
<sequence>MNTKSFRGFKSNQPLFRVKVEKKGRSKRPALQESTQTPRCIAGRCIEDQKINVFMTASELIKIPSPPENLIKKIEEEKHKIKRDDFNVDDILLWDPSMYWEEDYFFSIADSSLNNLSTRGSRKGCSEKPLNSFMAFRAYNSQFGNGLKQNILSSLLAAEWHSHPEQQKIWDTFAQHFNFVKPKCGFVEWVDQRYERESCI</sequence>
<evidence type="ECO:0000313" key="7">
    <source>
        <dbReference type="EMBL" id="AMK38005.1"/>
    </source>
</evidence>
<keyword evidence="3 5" id="KW-0804">Transcription</keyword>
<keyword evidence="2 5" id="KW-0238">DNA-binding</keyword>
<comment type="similarity">
    <text evidence="5">Belongs to the MATALPHA1 family.</text>
</comment>
<dbReference type="Pfam" id="PF04769">
    <property type="entry name" value="MATalpha_HMGbox"/>
    <property type="match status" value="1"/>
</dbReference>
<dbReference type="InterPro" id="IPR006856">
    <property type="entry name" value="MATalpha_HMGbox"/>
</dbReference>
<dbReference type="EMBL" id="KT694302">
    <property type="protein sequence ID" value="AMK38011.1"/>
    <property type="molecule type" value="Genomic_DNA"/>
</dbReference>
<proteinExistence type="inferred from homology"/>
<comment type="subcellular location">
    <subcellularLocation>
        <location evidence="5">Nucleus</location>
    </subcellularLocation>
</comment>
<dbReference type="EMBL" id="KT694300">
    <property type="protein sequence ID" value="AMK38005.1"/>
    <property type="molecule type" value="Genomic_DNA"/>
</dbReference>
<reference evidence="8" key="2">
    <citation type="submission" date="2017-03" db="EMBL/GenBank/DDBJ databases">
        <title>Mating-type like locus of allodiploid Zygosaccharomyces rouxii NBRC1876.</title>
        <authorList>
            <person name="Watanabe J."/>
        </authorList>
    </citation>
    <scope>NUCLEOTIDE SEQUENCE</scope>
    <source>
        <strain evidence="8">NBRC 1876</strain>
    </source>
</reference>
<dbReference type="AlphaFoldDB" id="A0A140DD80"/>
<dbReference type="GO" id="GO:0005634">
    <property type="term" value="C:nucleus"/>
    <property type="evidence" value="ECO:0007669"/>
    <property type="project" value="UniProtKB-SubCell"/>
</dbReference>
<name>A0A140DD80_ZYGRO</name>
<evidence type="ECO:0000256" key="4">
    <source>
        <dbReference type="ARBA" id="ARBA00023242"/>
    </source>
</evidence>
<keyword evidence="1 5" id="KW-0805">Transcription regulation</keyword>
<evidence type="ECO:0000256" key="2">
    <source>
        <dbReference type="ARBA" id="ARBA00023125"/>
    </source>
</evidence>
<evidence type="ECO:0000256" key="3">
    <source>
        <dbReference type="ARBA" id="ARBA00023163"/>
    </source>
</evidence>
<protein>
    <submittedName>
        <fullName evidence="7">Alpha1 copy 2 transcriptional factor</fullName>
    </submittedName>
    <submittedName>
        <fullName evidence="8">Alpha1 transcriptional factor</fullName>
    </submittedName>
</protein>
<dbReference type="PROSITE" id="PS51325">
    <property type="entry name" value="ALPHA_BOX"/>
    <property type="match status" value="1"/>
</dbReference>
<organism evidence="7">
    <name type="scientific">Zygosaccharomyces rouxii</name>
    <dbReference type="NCBI Taxonomy" id="4956"/>
    <lineage>
        <taxon>Eukaryota</taxon>
        <taxon>Fungi</taxon>
        <taxon>Dikarya</taxon>
        <taxon>Ascomycota</taxon>
        <taxon>Saccharomycotina</taxon>
        <taxon>Saccharomycetes</taxon>
        <taxon>Saccharomycetales</taxon>
        <taxon>Saccharomycetaceae</taxon>
        <taxon>Zygosaccharomyces</taxon>
    </lineage>
</organism>